<feature type="repeat" description="RCC1" evidence="3">
    <location>
        <begin position="792"/>
        <end position="844"/>
    </location>
</feature>
<organism evidence="6 7">
    <name type="scientific">Cymbomonas tetramitiformis</name>
    <dbReference type="NCBI Taxonomy" id="36881"/>
    <lineage>
        <taxon>Eukaryota</taxon>
        <taxon>Viridiplantae</taxon>
        <taxon>Chlorophyta</taxon>
        <taxon>Pyramimonadophyceae</taxon>
        <taxon>Pyramimonadales</taxon>
        <taxon>Pyramimonadaceae</taxon>
        <taxon>Cymbomonas</taxon>
    </lineage>
</organism>
<feature type="region of interest" description="Disordered" evidence="4">
    <location>
        <begin position="1"/>
        <end position="69"/>
    </location>
</feature>
<keyword evidence="7" id="KW-1185">Reference proteome</keyword>
<dbReference type="EMBL" id="LGRX02026996">
    <property type="protein sequence ID" value="KAK3249963.1"/>
    <property type="molecule type" value="Genomic_DNA"/>
</dbReference>
<evidence type="ECO:0000313" key="7">
    <source>
        <dbReference type="Proteomes" id="UP001190700"/>
    </source>
</evidence>
<feature type="compositionally biased region" description="Polar residues" evidence="4">
    <location>
        <begin position="111"/>
        <end position="126"/>
    </location>
</feature>
<dbReference type="PROSITE" id="PS50012">
    <property type="entry name" value="RCC1_3"/>
    <property type="match status" value="6"/>
</dbReference>
<dbReference type="InterPro" id="IPR000408">
    <property type="entry name" value="Reg_chr_condens"/>
</dbReference>
<dbReference type="PANTHER" id="PTHR45982">
    <property type="entry name" value="REGULATOR OF CHROMOSOME CONDENSATION"/>
    <property type="match status" value="1"/>
</dbReference>
<name>A0AAE0C8Z7_9CHLO</name>
<dbReference type="InterPro" id="IPR058923">
    <property type="entry name" value="RCC1-like_dom"/>
</dbReference>
<evidence type="ECO:0000256" key="3">
    <source>
        <dbReference type="PROSITE-ProRule" id="PRU00235"/>
    </source>
</evidence>
<dbReference type="Pfam" id="PF25390">
    <property type="entry name" value="WD40_RLD"/>
    <property type="match status" value="1"/>
</dbReference>
<dbReference type="PANTHER" id="PTHR45982:SF1">
    <property type="entry name" value="REGULATOR OF CHROMOSOME CONDENSATION"/>
    <property type="match status" value="1"/>
</dbReference>
<dbReference type="GO" id="GO:0005085">
    <property type="term" value="F:guanyl-nucleotide exchange factor activity"/>
    <property type="evidence" value="ECO:0007669"/>
    <property type="project" value="TreeGrafter"/>
</dbReference>
<evidence type="ECO:0000256" key="1">
    <source>
        <dbReference type="ARBA" id="ARBA00022658"/>
    </source>
</evidence>
<dbReference type="PRINTS" id="PR00633">
    <property type="entry name" value="RCCNDNSATION"/>
</dbReference>
<dbReference type="SUPFAM" id="SSF50985">
    <property type="entry name" value="RCC1/BLIP-II"/>
    <property type="match status" value="1"/>
</dbReference>
<comment type="caution">
    <text evidence="6">The sequence shown here is derived from an EMBL/GenBank/DDBJ whole genome shotgun (WGS) entry which is preliminary data.</text>
</comment>
<sequence>MPIHVEPGRRRRPQSALAPLTRDAPADQFLLPSPAWQRKTNVQPGRPPRPPLCPLKAEKSLPSRSFSACVKPETSAWTAMLSQGETNLQDATNSRENSRESNSEEGARGQLSPTRQISSKGSQGASSEDDLEIDEELEVPESCGVEDLEGSGRLSLQPSQLTLASGGKEKKKKTARRWSALRGALSKVVDPRPTPPEVLAVSPNGAEIRWECQTPAQFAVEVRALAGRRWDLAVEGVPWNGGRGQVHLSLPPLTTSYVRVYQVLKDGRRGYCSRASMVSTEGAEPPKERGVQPWELQRLRRKRRDSRGGSRGKMTLLQDDISQGFEFTMPESKAEEVEEEGDCEAARKAKDDYEMRILREMEGGVETEEELEKCEPSPPAAPPPPVVGPALDLLPDSLLVYLLSRFGLEAQDLAAVSMLGTRFRRRAREELVGGSQLQISAFYQQDEPSNTIWLSVVEAAAMEAVSIQCHCWHLGQIKRKGSERWVKVLHYTSNAVVRWNSRGNQALAANEESTVLGCANGQVYSCGRNTNGEAGHGDNKPKPVLELVHALRGGPRSRIRQVSAGHNFCMLLSGAGEIVSWGLNAHGELGHGDKTARSTPVVIRALQGTSVAQLSAGGNHAVAVTQHGEMYAWGHNANGQLGLGQTVSYTKPQVVKGDAWRLLFTRPHQVSCGSFHTLLALEDGSVAVWGKGMRGVLGGQSSSDALAPQLVEPLRTHKVVHVAAGAKHCMALTAEGDVYTWGSNEDGALGVGSSEESGPHDFSSFPHAVLTSCRVVQISAGRDFSLAITAFGLLYAWGTNSNGELGTGDSRPRDTPTMVTDFECDSASVLMAAAKRQSSSFADQASKQHWTKFASREAEGSSSLNWQRIKDVVAGHTMSMYVAYNGDLYTCGTNSNGELGHGDTRMRRTASVVQNLRARWLNDQRSGNTGYVVSRKHPEGGLRCNGAGRLAAALQALEVQPGKLDITGSGGWCRERSAGEVGGTRGAVLGRAGGGRQTVISEVPHRPELQEALAAPGCERWQLSTD</sequence>
<keyword evidence="2" id="KW-0677">Repeat</keyword>
<feature type="compositionally biased region" description="Basic and acidic residues" evidence="4">
    <location>
        <begin position="96"/>
        <end position="107"/>
    </location>
</feature>
<feature type="repeat" description="RCC1" evidence="3">
    <location>
        <begin position="576"/>
        <end position="627"/>
    </location>
</feature>
<evidence type="ECO:0000256" key="4">
    <source>
        <dbReference type="SAM" id="MobiDB-lite"/>
    </source>
</evidence>
<reference evidence="6 7" key="1">
    <citation type="journal article" date="2015" name="Genome Biol. Evol.">
        <title>Comparative Genomics of a Bacterivorous Green Alga Reveals Evolutionary Causalities and Consequences of Phago-Mixotrophic Mode of Nutrition.</title>
        <authorList>
            <person name="Burns J.A."/>
            <person name="Paasch A."/>
            <person name="Narechania A."/>
            <person name="Kim E."/>
        </authorList>
    </citation>
    <scope>NUCLEOTIDE SEQUENCE [LARGE SCALE GENOMIC DNA]</scope>
    <source>
        <strain evidence="6 7">PLY_AMNH</strain>
    </source>
</reference>
<gene>
    <name evidence="6" type="ORF">CYMTET_40630</name>
</gene>
<feature type="region of interest" description="Disordered" evidence="4">
    <location>
        <begin position="146"/>
        <end position="176"/>
    </location>
</feature>
<dbReference type="Proteomes" id="UP001190700">
    <property type="component" value="Unassembled WGS sequence"/>
</dbReference>
<dbReference type="AlphaFoldDB" id="A0AAE0C8Z7"/>
<feature type="repeat" description="RCC1" evidence="3">
    <location>
        <begin position="521"/>
        <end position="575"/>
    </location>
</feature>
<feature type="compositionally biased region" description="Polar residues" evidence="4">
    <location>
        <begin position="154"/>
        <end position="163"/>
    </location>
</feature>
<evidence type="ECO:0000313" key="6">
    <source>
        <dbReference type="EMBL" id="KAK3249963.1"/>
    </source>
</evidence>
<feature type="repeat" description="RCC1" evidence="3">
    <location>
        <begin position="684"/>
        <end position="735"/>
    </location>
</feature>
<dbReference type="Gene3D" id="2.130.10.30">
    <property type="entry name" value="Regulator of chromosome condensation 1/beta-lactamase-inhibitor protein II"/>
    <property type="match status" value="3"/>
</dbReference>
<proteinExistence type="predicted"/>
<dbReference type="InterPro" id="IPR051553">
    <property type="entry name" value="Ran_GTPase-activating"/>
</dbReference>
<feature type="domain" description="RCC1-like" evidence="5">
    <location>
        <begin position="505"/>
        <end position="838"/>
    </location>
</feature>
<feature type="region of interest" description="Disordered" evidence="4">
    <location>
        <begin position="86"/>
        <end position="132"/>
    </location>
</feature>
<feature type="repeat" description="RCC1" evidence="3">
    <location>
        <begin position="736"/>
        <end position="791"/>
    </location>
</feature>
<dbReference type="GO" id="GO:0005737">
    <property type="term" value="C:cytoplasm"/>
    <property type="evidence" value="ECO:0007669"/>
    <property type="project" value="TreeGrafter"/>
</dbReference>
<protein>
    <recommendedName>
        <fullName evidence="5">RCC1-like domain-containing protein</fullName>
    </recommendedName>
</protein>
<evidence type="ECO:0000259" key="5">
    <source>
        <dbReference type="Pfam" id="PF25390"/>
    </source>
</evidence>
<keyword evidence="1" id="KW-0344">Guanine-nucleotide releasing factor</keyword>
<accession>A0AAE0C8Z7</accession>
<dbReference type="PROSITE" id="PS00626">
    <property type="entry name" value="RCC1_2"/>
    <property type="match status" value="1"/>
</dbReference>
<dbReference type="InterPro" id="IPR009091">
    <property type="entry name" value="RCC1/BLIP-II"/>
</dbReference>
<feature type="repeat" description="RCC1" evidence="3">
    <location>
        <begin position="628"/>
        <end position="683"/>
    </location>
</feature>
<evidence type="ECO:0000256" key="2">
    <source>
        <dbReference type="ARBA" id="ARBA00022737"/>
    </source>
</evidence>